<evidence type="ECO:0000313" key="7">
    <source>
        <dbReference type="EMBL" id="CAG9165866.1"/>
    </source>
</evidence>
<dbReference type="Pfam" id="PF25876">
    <property type="entry name" value="HH_MFP_RND"/>
    <property type="match status" value="1"/>
</dbReference>
<dbReference type="RefSeq" id="WP_223982430.1">
    <property type="nucleotide sequence ID" value="NZ_CAJZAG010000002.1"/>
</dbReference>
<dbReference type="Gene3D" id="2.40.50.100">
    <property type="match status" value="1"/>
</dbReference>
<dbReference type="Pfam" id="PF25967">
    <property type="entry name" value="RND-MFP_C"/>
    <property type="match status" value="1"/>
</dbReference>
<organism evidence="7 8">
    <name type="scientific">Cupriavidus pampae</name>
    <dbReference type="NCBI Taxonomy" id="659251"/>
    <lineage>
        <taxon>Bacteria</taxon>
        <taxon>Pseudomonadati</taxon>
        <taxon>Pseudomonadota</taxon>
        <taxon>Betaproteobacteria</taxon>
        <taxon>Burkholderiales</taxon>
        <taxon>Burkholderiaceae</taxon>
        <taxon>Cupriavidus</taxon>
    </lineage>
</organism>
<evidence type="ECO:0000259" key="6">
    <source>
        <dbReference type="Pfam" id="PF25967"/>
    </source>
</evidence>
<evidence type="ECO:0000313" key="8">
    <source>
        <dbReference type="Proteomes" id="UP000706525"/>
    </source>
</evidence>
<dbReference type="InterPro" id="IPR058626">
    <property type="entry name" value="MdtA-like_b-barrel"/>
</dbReference>
<dbReference type="PANTHER" id="PTHR30158:SF26">
    <property type="entry name" value="RESISTANCE-NODULATION-CELL DIVISION (RND) MULTIDRUG EFFLUX MEMBRANE FUSION PROTEIN MEXE"/>
    <property type="match status" value="1"/>
</dbReference>
<dbReference type="InterPro" id="IPR058627">
    <property type="entry name" value="MdtA-like_C"/>
</dbReference>
<dbReference type="Gene3D" id="2.40.420.20">
    <property type="match status" value="1"/>
</dbReference>
<feature type="domain" description="Multidrug resistance protein MdtA-like beta-barrel" evidence="5">
    <location>
        <begin position="258"/>
        <end position="305"/>
    </location>
</feature>
<dbReference type="SUPFAM" id="SSF111369">
    <property type="entry name" value="HlyD-like secretion proteins"/>
    <property type="match status" value="1"/>
</dbReference>
<comment type="subcellular location">
    <subcellularLocation>
        <location evidence="1">Cell envelope</location>
    </subcellularLocation>
</comment>
<dbReference type="NCBIfam" id="TIGR01730">
    <property type="entry name" value="RND_mfp"/>
    <property type="match status" value="1"/>
</dbReference>
<evidence type="ECO:0000259" key="3">
    <source>
        <dbReference type="Pfam" id="PF25876"/>
    </source>
</evidence>
<dbReference type="InterPro" id="IPR006143">
    <property type="entry name" value="RND_pump_MFP"/>
</dbReference>
<feature type="domain" description="Multidrug resistance protein MdtA-like alpha-helical hairpin" evidence="3">
    <location>
        <begin position="116"/>
        <end position="184"/>
    </location>
</feature>
<protein>
    <submittedName>
        <fullName evidence="7">Efflux pump periplasmic linker BepF</fullName>
    </submittedName>
</protein>
<gene>
    <name evidence="7" type="primary">bepF_1</name>
    <name evidence="7" type="ORF">LMG32289_00867</name>
</gene>
<sequence length="406" mass="43682">MNDRTVKQIHATVGALKNPRYIAPALVAVALSLSACKENGSATTAAAPPSVEVAKVLMKEVVQWDEFNGRVSAVESVELRARVTGHIVSTSFKEGGTVRKGDVLFQLDERPFRAVLDAATAQLERARALAQNAQLQDRRAQTLMEARAMSVEEQESRRANRAQSEADVRAAEAAVATARLNLEFATVRSPINGRASRAFLTSGNLVVADQSVLTSVVSQDPVYVYFDPDEHSYLSYRTGKGLGDRGSANFVAHVGLASETGFPHEGVVEFMDNQLDPATGTIRARAVVRNPDQALTPGLYARVRFAPGGAAMATLLDERAVLTDQDRKYVYVLSKDNKAVRRDVELGRTAEGLRIVKAGLEANDRVLVSGLQRVFFSGAPVSATEVPMTRQAATLAKHDAAAPATN</sequence>
<dbReference type="InterPro" id="IPR058624">
    <property type="entry name" value="MdtA-like_HH"/>
</dbReference>
<feature type="domain" description="Multidrug resistance protein MdtA-like C-terminal permuted SH3" evidence="6">
    <location>
        <begin position="324"/>
        <end position="373"/>
    </location>
</feature>
<comment type="caution">
    <text evidence="7">The sequence shown here is derived from an EMBL/GenBank/DDBJ whole genome shotgun (WGS) entry which is preliminary data.</text>
</comment>
<dbReference type="Proteomes" id="UP000706525">
    <property type="component" value="Unassembled WGS sequence"/>
</dbReference>
<dbReference type="PANTHER" id="PTHR30158">
    <property type="entry name" value="ACRA/E-RELATED COMPONENT OF DRUG EFFLUX TRANSPORTER"/>
    <property type="match status" value="1"/>
</dbReference>
<keyword evidence="8" id="KW-1185">Reference proteome</keyword>
<dbReference type="InterPro" id="IPR058625">
    <property type="entry name" value="MdtA-like_BSH"/>
</dbReference>
<evidence type="ECO:0000256" key="1">
    <source>
        <dbReference type="ARBA" id="ARBA00004196"/>
    </source>
</evidence>
<feature type="domain" description="Multidrug resistance protein MdtA-like barrel-sandwich hybrid" evidence="4">
    <location>
        <begin position="76"/>
        <end position="212"/>
    </location>
</feature>
<dbReference type="Pfam" id="PF25944">
    <property type="entry name" value="Beta-barrel_RND"/>
    <property type="match status" value="1"/>
</dbReference>
<dbReference type="EMBL" id="CAJZAG010000002">
    <property type="protein sequence ID" value="CAG9165866.1"/>
    <property type="molecule type" value="Genomic_DNA"/>
</dbReference>
<proteinExistence type="inferred from homology"/>
<name>A0ABN7Y0A4_9BURK</name>
<reference evidence="7 8" key="1">
    <citation type="submission" date="2021-08" db="EMBL/GenBank/DDBJ databases">
        <authorList>
            <person name="Peeters C."/>
        </authorList>
    </citation>
    <scope>NUCLEOTIDE SEQUENCE [LARGE SCALE GENOMIC DNA]</scope>
    <source>
        <strain evidence="7 8">LMG 32289</strain>
    </source>
</reference>
<dbReference type="Gene3D" id="2.40.30.170">
    <property type="match status" value="1"/>
</dbReference>
<dbReference type="Pfam" id="PF25917">
    <property type="entry name" value="BSH_RND"/>
    <property type="match status" value="1"/>
</dbReference>
<evidence type="ECO:0000256" key="2">
    <source>
        <dbReference type="ARBA" id="ARBA00009477"/>
    </source>
</evidence>
<evidence type="ECO:0000259" key="4">
    <source>
        <dbReference type="Pfam" id="PF25917"/>
    </source>
</evidence>
<evidence type="ECO:0000259" key="5">
    <source>
        <dbReference type="Pfam" id="PF25944"/>
    </source>
</evidence>
<comment type="similarity">
    <text evidence="2">Belongs to the membrane fusion protein (MFP) (TC 8.A.1) family.</text>
</comment>
<accession>A0ABN7Y0A4</accession>
<dbReference type="Gene3D" id="1.10.287.470">
    <property type="entry name" value="Helix hairpin bin"/>
    <property type="match status" value="1"/>
</dbReference>